<gene>
    <name evidence="5" type="ORF">KVT40_007592</name>
</gene>
<dbReference type="Proteomes" id="UP000809789">
    <property type="component" value="Unassembled WGS sequence"/>
</dbReference>
<dbReference type="CDD" id="cd00067">
    <property type="entry name" value="GAL4"/>
    <property type="match status" value="1"/>
</dbReference>
<dbReference type="InterPro" id="IPR007219">
    <property type="entry name" value="XnlR_reg_dom"/>
</dbReference>
<dbReference type="GO" id="GO:0008270">
    <property type="term" value="F:zinc ion binding"/>
    <property type="evidence" value="ECO:0007669"/>
    <property type="project" value="InterPro"/>
</dbReference>
<name>A0A8K0PAE5_9PEZI</name>
<dbReference type="Pfam" id="PF00172">
    <property type="entry name" value="Zn_clus"/>
    <property type="match status" value="1"/>
</dbReference>
<keyword evidence="2" id="KW-0539">Nucleus</keyword>
<reference evidence="5" key="1">
    <citation type="submission" date="2021-07" db="EMBL/GenBank/DDBJ databases">
        <title>Elsinoe batatas strain:CRI-CJ2 Genome sequencing and assembly.</title>
        <authorList>
            <person name="Huang L."/>
        </authorList>
    </citation>
    <scope>NUCLEOTIDE SEQUENCE</scope>
    <source>
        <strain evidence="5">CRI-CJ2</strain>
    </source>
</reference>
<feature type="region of interest" description="Disordered" evidence="3">
    <location>
        <begin position="364"/>
        <end position="397"/>
    </location>
</feature>
<dbReference type="PROSITE" id="PS00463">
    <property type="entry name" value="ZN2_CY6_FUNGAL_1"/>
    <property type="match status" value="1"/>
</dbReference>
<organism evidence="5 6">
    <name type="scientific">Elsinoe batatas</name>
    <dbReference type="NCBI Taxonomy" id="2601811"/>
    <lineage>
        <taxon>Eukaryota</taxon>
        <taxon>Fungi</taxon>
        <taxon>Dikarya</taxon>
        <taxon>Ascomycota</taxon>
        <taxon>Pezizomycotina</taxon>
        <taxon>Dothideomycetes</taxon>
        <taxon>Dothideomycetidae</taxon>
        <taxon>Myriangiales</taxon>
        <taxon>Elsinoaceae</taxon>
        <taxon>Elsinoe</taxon>
    </lineage>
</organism>
<feature type="region of interest" description="Disordered" evidence="3">
    <location>
        <begin position="613"/>
        <end position="665"/>
    </location>
</feature>
<evidence type="ECO:0000256" key="3">
    <source>
        <dbReference type="SAM" id="MobiDB-lite"/>
    </source>
</evidence>
<dbReference type="OrthoDB" id="2354469at2759"/>
<feature type="compositionally biased region" description="Polar residues" evidence="3">
    <location>
        <begin position="92"/>
        <end position="112"/>
    </location>
</feature>
<dbReference type="GO" id="GO:0000981">
    <property type="term" value="F:DNA-binding transcription factor activity, RNA polymerase II-specific"/>
    <property type="evidence" value="ECO:0007669"/>
    <property type="project" value="InterPro"/>
</dbReference>
<dbReference type="AlphaFoldDB" id="A0A8K0PAE5"/>
<feature type="region of interest" description="Disordered" evidence="3">
    <location>
        <begin position="1"/>
        <end position="34"/>
    </location>
</feature>
<feature type="domain" description="Zn(2)-C6 fungal-type" evidence="4">
    <location>
        <begin position="37"/>
        <end position="65"/>
    </location>
</feature>
<dbReference type="EMBL" id="JAESVG020000009">
    <property type="protein sequence ID" value="KAG8624525.1"/>
    <property type="molecule type" value="Genomic_DNA"/>
</dbReference>
<dbReference type="SMART" id="SM00066">
    <property type="entry name" value="GAL4"/>
    <property type="match status" value="1"/>
</dbReference>
<evidence type="ECO:0000256" key="1">
    <source>
        <dbReference type="ARBA" id="ARBA00022723"/>
    </source>
</evidence>
<evidence type="ECO:0000259" key="4">
    <source>
        <dbReference type="PROSITE" id="PS50048"/>
    </source>
</evidence>
<dbReference type="SMART" id="SM00906">
    <property type="entry name" value="Fungal_trans"/>
    <property type="match status" value="1"/>
</dbReference>
<dbReference type="SUPFAM" id="SSF57701">
    <property type="entry name" value="Zn2/Cys6 DNA-binding domain"/>
    <property type="match status" value="1"/>
</dbReference>
<feature type="region of interest" description="Disordered" evidence="3">
    <location>
        <begin position="797"/>
        <end position="879"/>
    </location>
</feature>
<keyword evidence="1" id="KW-0479">Metal-binding</keyword>
<dbReference type="CDD" id="cd12148">
    <property type="entry name" value="fungal_TF_MHR"/>
    <property type="match status" value="1"/>
</dbReference>
<comment type="caution">
    <text evidence="5">The sequence shown here is derived from an EMBL/GenBank/DDBJ whole genome shotgun (WGS) entry which is preliminary data.</text>
</comment>
<protein>
    <recommendedName>
        <fullName evidence="4">Zn(2)-C6 fungal-type domain-containing protein</fullName>
    </recommendedName>
</protein>
<sequence>MSFQQDREANPANQARKIRFITNQGAPHPKRRRVTSACLTCRRRKIACSGEQPFCTTCKNNKVDCAGFGKSAGDEVKRPSGAESSSRSTTSHELQGNRTSFNGAVDAQTKTNPRPEAKASNNDDNDKPESTLFSATRNRMPYFRWLGPTAIMPGFKQMVVKVNRHGTGAASSTDENIMSPHMSTFMLGTSQKSGSFSTTPLPVESDLRTPLALPFYDSSSMPPSELITHLCETFFTHLGCNFPFLQKERFLKDLEGKHVDAILVDAVCAMAARFSTHPLLVQQADDQGKAAPSEYGKTFAERAKNALVDTYAVPSVAAVQAALLLAYNEFGESRDSGLWMYLGISIRMAQDLGLQKLQGLRYEGREGPTPRMVKQGLDKDVSQTHPVSPKHKDTDDEAELRAVERERVDTFWAVFFLDRVVSSGVGRRSTLRDNAIELSFPTLRSGDGDDEYPSPFPALIRIVHLYGRVADLLNSIKEPGDITPDTGKRLADMEARVTDFYQSLAERLHFEAMNFHHYVKAGEGTNFVLLHFWFHTLVILLHNPTLLKTFEGKMLQLFPNSQQLSMSSAKTIADILSYSQLIDAKASLGNPFTTQPIYIAACAFLKETADRTATSSDQSRAPSREGSKSQTPVKTGSATTENTAINDPDSAEGASEKHTTSKAAVPSAAALEKSLAKHALLVKRANQDYQLCYQALESIETYWSGTKYILTVLDQKYKGVGDPLLYTAEEGECSLEQPAPEPVFTSPGWRRKISWAPSGLNRQETFKPPALGNDIKDPGNAIGWTLTGDLNSTNTNLAWHYPTRSPRKISAPEPASNAAGEGYKSGAQHVFPAASDTSHNRSASSGSLPRPSLSNQHSYQSSFGMSPKIDGPLSMTSPFSMTGAPPLSYPSNQPMQYTSNPGYAMAGSSGHEHGYPTTNMAQFGDIMIESQDVDMSMLGMDMLSWLDPGQANLMNMFDPNEMGMSTMQPPPTTQPPR</sequence>
<dbReference type="GO" id="GO:0006351">
    <property type="term" value="P:DNA-templated transcription"/>
    <property type="evidence" value="ECO:0007669"/>
    <property type="project" value="InterPro"/>
</dbReference>
<evidence type="ECO:0000313" key="6">
    <source>
        <dbReference type="Proteomes" id="UP000809789"/>
    </source>
</evidence>
<feature type="compositionally biased region" description="Polar residues" evidence="3">
    <location>
        <begin position="835"/>
        <end position="864"/>
    </location>
</feature>
<dbReference type="GO" id="GO:0003677">
    <property type="term" value="F:DNA binding"/>
    <property type="evidence" value="ECO:0007669"/>
    <property type="project" value="InterPro"/>
</dbReference>
<dbReference type="PANTHER" id="PTHR47783">
    <property type="entry name" value="ZN(II)2CYS6 TRANSCRIPTION FACTOR (EUROFUNG)-RELATED"/>
    <property type="match status" value="1"/>
</dbReference>
<evidence type="ECO:0000256" key="2">
    <source>
        <dbReference type="ARBA" id="ARBA00023242"/>
    </source>
</evidence>
<proteinExistence type="predicted"/>
<dbReference type="InterPro" id="IPR001138">
    <property type="entry name" value="Zn2Cys6_DnaBD"/>
</dbReference>
<feature type="region of interest" description="Disordered" evidence="3">
    <location>
        <begin position="70"/>
        <end position="133"/>
    </location>
</feature>
<dbReference type="PANTHER" id="PTHR47783:SF1">
    <property type="entry name" value="ZN(II)2CYS6 TRANSCRIPTION FACTOR (EUROFUNG)"/>
    <property type="match status" value="1"/>
</dbReference>
<accession>A0A8K0PAE5</accession>
<dbReference type="PROSITE" id="PS50048">
    <property type="entry name" value="ZN2_CY6_FUNGAL_2"/>
    <property type="match status" value="1"/>
</dbReference>
<dbReference type="Gene3D" id="4.10.240.10">
    <property type="entry name" value="Zn(2)-C6 fungal-type DNA-binding domain"/>
    <property type="match status" value="1"/>
</dbReference>
<evidence type="ECO:0000313" key="5">
    <source>
        <dbReference type="EMBL" id="KAG8624525.1"/>
    </source>
</evidence>
<dbReference type="Pfam" id="PF04082">
    <property type="entry name" value="Fungal_trans"/>
    <property type="match status" value="1"/>
</dbReference>
<dbReference type="InterPro" id="IPR036864">
    <property type="entry name" value="Zn2-C6_fun-type_DNA-bd_sf"/>
</dbReference>
<keyword evidence="6" id="KW-1185">Reference proteome</keyword>
<feature type="compositionally biased region" description="Polar residues" evidence="3">
    <location>
        <begin position="628"/>
        <end position="645"/>
    </location>
</feature>